<evidence type="ECO:0000256" key="6">
    <source>
        <dbReference type="SAM" id="Phobius"/>
    </source>
</evidence>
<sequence length="345" mass="37326">MKNLWQKLVDKYGYPKVFITILLIILLIIAIIQKQSVYGLLKDSLVRIGMNSVLVLAMVPSIVSGTGLNFALSIGIICGLIAGCITIEMNIVGLKGFLTAVLISIPLSVMAGYLYSILLNKVKGDEMTVGTYMGFSVVSLMCIGWLLLPFRNPEMVWAIGGRGLRTTITLANKYDKVLDRLITLPNVDLPIGTFLFFAVCCFFIWLFLRSKTGIAMMAAGSNPRFAQASGINVDKYRTIGTILSMVLGGIGILVYAQSYGFFQLYTGPLMMPFAAISAILIGGATARKASISNVIAGVILFQSLLTISLPVINRMMPEGNLSEVVRIIVSNGVILYALTRVGGNE</sequence>
<accession>A0A140LDR1</accession>
<keyword evidence="3 6" id="KW-0812">Transmembrane</keyword>
<dbReference type="EMBL" id="LOED01000001">
    <property type="protein sequence ID" value="KXG78686.1"/>
    <property type="molecule type" value="Genomic_DNA"/>
</dbReference>
<feature type="transmembrane region" description="Helical" evidence="6">
    <location>
        <begin position="262"/>
        <end position="282"/>
    </location>
</feature>
<comment type="caution">
    <text evidence="7">The sequence shown here is derived from an EMBL/GenBank/DDBJ whole genome shotgun (WGS) entry which is preliminary data.</text>
</comment>
<dbReference type="PANTHER" id="PTHR32196">
    <property type="entry name" value="ABC TRANSPORTER PERMEASE PROTEIN YPHD-RELATED-RELATED"/>
    <property type="match status" value="1"/>
</dbReference>
<dbReference type="PANTHER" id="PTHR32196:SF15">
    <property type="entry name" value="SUGAR ABC TRANSPORTER PERMEASE PROTEIN"/>
    <property type="match status" value="1"/>
</dbReference>
<dbReference type="GO" id="GO:0022857">
    <property type="term" value="F:transmembrane transporter activity"/>
    <property type="evidence" value="ECO:0007669"/>
    <property type="project" value="InterPro"/>
</dbReference>
<feature type="transmembrane region" description="Helical" evidence="6">
    <location>
        <begin position="189"/>
        <end position="208"/>
    </location>
</feature>
<protein>
    <recommendedName>
        <fullName evidence="9">Ribose import permease protein RbsC</fullName>
    </recommendedName>
</protein>
<dbReference type="InParanoid" id="A0A140LDR1"/>
<comment type="subcellular location">
    <subcellularLocation>
        <location evidence="1">Cell membrane</location>
        <topology evidence="1">Multi-pass membrane protein</topology>
    </subcellularLocation>
</comment>
<evidence type="ECO:0000313" key="8">
    <source>
        <dbReference type="Proteomes" id="UP000070427"/>
    </source>
</evidence>
<keyword evidence="2" id="KW-1003">Cell membrane</keyword>
<proteinExistence type="predicted"/>
<keyword evidence="4 6" id="KW-1133">Transmembrane helix</keyword>
<dbReference type="AlphaFoldDB" id="A0A140LDR1"/>
<evidence type="ECO:0000256" key="1">
    <source>
        <dbReference type="ARBA" id="ARBA00004651"/>
    </source>
</evidence>
<feature type="transmembrane region" description="Helical" evidence="6">
    <location>
        <begin position="44"/>
        <end position="63"/>
    </location>
</feature>
<name>A0A140LDR1_9FIRM</name>
<evidence type="ECO:0008006" key="9">
    <source>
        <dbReference type="Google" id="ProtNLM"/>
    </source>
</evidence>
<feature type="transmembrane region" description="Helical" evidence="6">
    <location>
        <begin position="70"/>
        <end position="91"/>
    </location>
</feature>
<gene>
    <name evidence="7" type="ORF">AN618_00240</name>
</gene>
<evidence type="ECO:0000256" key="2">
    <source>
        <dbReference type="ARBA" id="ARBA00022475"/>
    </source>
</evidence>
<dbReference type="Proteomes" id="UP000070427">
    <property type="component" value="Unassembled WGS sequence"/>
</dbReference>
<keyword evidence="8" id="KW-1185">Reference proteome</keyword>
<evidence type="ECO:0000256" key="5">
    <source>
        <dbReference type="ARBA" id="ARBA00023136"/>
    </source>
</evidence>
<dbReference type="GO" id="GO:0005886">
    <property type="term" value="C:plasma membrane"/>
    <property type="evidence" value="ECO:0007669"/>
    <property type="project" value="UniProtKB-SubCell"/>
</dbReference>
<feature type="transmembrane region" description="Helical" evidence="6">
    <location>
        <begin position="129"/>
        <end position="148"/>
    </location>
</feature>
<dbReference type="OrthoDB" id="5499919at2"/>
<organism evidence="7 8">
    <name type="scientific">Fervidicola ferrireducens</name>
    <dbReference type="NCBI Taxonomy" id="520764"/>
    <lineage>
        <taxon>Bacteria</taxon>
        <taxon>Bacillati</taxon>
        <taxon>Bacillota</taxon>
        <taxon>Clostridia</taxon>
        <taxon>Thermosediminibacterales</taxon>
        <taxon>Thermosediminibacteraceae</taxon>
        <taxon>Fervidicola</taxon>
    </lineage>
</organism>
<feature type="transmembrane region" description="Helical" evidence="6">
    <location>
        <begin position="97"/>
        <end position="117"/>
    </location>
</feature>
<evidence type="ECO:0000256" key="3">
    <source>
        <dbReference type="ARBA" id="ARBA00022692"/>
    </source>
</evidence>
<dbReference type="Pfam" id="PF02653">
    <property type="entry name" value="BPD_transp_2"/>
    <property type="match status" value="1"/>
</dbReference>
<dbReference type="RefSeq" id="WP_066350549.1">
    <property type="nucleotide sequence ID" value="NZ_LOED01000001.1"/>
</dbReference>
<evidence type="ECO:0000313" key="7">
    <source>
        <dbReference type="EMBL" id="KXG78686.1"/>
    </source>
</evidence>
<dbReference type="STRING" id="520764.AN618_00240"/>
<keyword evidence="5 6" id="KW-0472">Membrane</keyword>
<evidence type="ECO:0000256" key="4">
    <source>
        <dbReference type="ARBA" id="ARBA00022989"/>
    </source>
</evidence>
<feature type="transmembrane region" description="Helical" evidence="6">
    <location>
        <begin position="12"/>
        <end position="32"/>
    </location>
</feature>
<feature type="transmembrane region" description="Helical" evidence="6">
    <location>
        <begin position="238"/>
        <end position="256"/>
    </location>
</feature>
<feature type="transmembrane region" description="Helical" evidence="6">
    <location>
        <begin position="294"/>
        <end position="312"/>
    </location>
</feature>
<reference evidence="7 8" key="1">
    <citation type="submission" date="2015-12" db="EMBL/GenBank/DDBJ databases">
        <title>Draft genome sequnece of Fervidicola ferrireducens strain Y170.</title>
        <authorList>
            <person name="Patel B.K."/>
        </authorList>
    </citation>
    <scope>NUCLEOTIDE SEQUENCE [LARGE SCALE GENOMIC DNA]</scope>
    <source>
        <strain evidence="7 8">Y170</strain>
    </source>
</reference>
<dbReference type="InterPro" id="IPR001851">
    <property type="entry name" value="ABC_transp_permease"/>
</dbReference>